<evidence type="ECO:0000256" key="1">
    <source>
        <dbReference type="ARBA" id="ARBA00023015"/>
    </source>
</evidence>
<dbReference type="RefSeq" id="WP_344072999.1">
    <property type="nucleotide sequence ID" value="NZ_BAAAPL010000002.1"/>
</dbReference>
<sequence length="239" mass="26212">MTDRVAPSVRDRLMSIWREAATQSVPLPSEPQLAAELGVSRSRIREELLRLEGEGLVMRSAGSGTFANAGALHLGLRLNQSFEYAHMLEEAGFEPTTEVLAAGWAALDARDADALGLAVGHSAYRTQKRWLADGVPVMLAVDLIPAHPRPTPVDPATSVYELVHELRGISGEWENAKVLARIPTADERDLLVEHTAEAAILDLEMTGTDRFGTAIYLSREVHRQGVIDYSVIRRVRTTL</sequence>
<dbReference type="InterPro" id="IPR028978">
    <property type="entry name" value="Chorismate_lyase_/UTRA_dom_sf"/>
</dbReference>
<dbReference type="SMART" id="SM00345">
    <property type="entry name" value="HTH_GNTR"/>
    <property type="match status" value="1"/>
</dbReference>
<dbReference type="Proteomes" id="UP001501690">
    <property type="component" value="Unassembled WGS sequence"/>
</dbReference>
<dbReference type="PANTHER" id="PTHR44846">
    <property type="entry name" value="MANNOSYL-D-GLYCERATE TRANSPORT/METABOLISM SYSTEM REPRESSOR MNGR-RELATED"/>
    <property type="match status" value="1"/>
</dbReference>
<evidence type="ECO:0000313" key="5">
    <source>
        <dbReference type="EMBL" id="GAA1705504.1"/>
    </source>
</evidence>
<dbReference type="InterPro" id="IPR050679">
    <property type="entry name" value="Bact_HTH_transcr_reg"/>
</dbReference>
<feature type="domain" description="HTH gntR-type" evidence="4">
    <location>
        <begin position="3"/>
        <end position="70"/>
    </location>
</feature>
<dbReference type="InterPro" id="IPR011663">
    <property type="entry name" value="UTRA"/>
</dbReference>
<dbReference type="SUPFAM" id="SSF64288">
    <property type="entry name" value="Chorismate lyase-like"/>
    <property type="match status" value="1"/>
</dbReference>
<name>A0ABN2II19_9MICO</name>
<organism evidence="5 6">
    <name type="scientific">Microbacterium sediminicola</name>
    <dbReference type="NCBI Taxonomy" id="415210"/>
    <lineage>
        <taxon>Bacteria</taxon>
        <taxon>Bacillati</taxon>
        <taxon>Actinomycetota</taxon>
        <taxon>Actinomycetes</taxon>
        <taxon>Micrococcales</taxon>
        <taxon>Microbacteriaceae</taxon>
        <taxon>Microbacterium</taxon>
    </lineage>
</organism>
<protein>
    <recommendedName>
        <fullName evidence="4">HTH gntR-type domain-containing protein</fullName>
    </recommendedName>
</protein>
<dbReference type="PANTHER" id="PTHR44846:SF1">
    <property type="entry name" value="MANNOSYL-D-GLYCERATE TRANSPORT_METABOLISM SYSTEM REPRESSOR MNGR-RELATED"/>
    <property type="match status" value="1"/>
</dbReference>
<keyword evidence="6" id="KW-1185">Reference proteome</keyword>
<dbReference type="EMBL" id="BAAAPL010000002">
    <property type="protein sequence ID" value="GAA1705504.1"/>
    <property type="molecule type" value="Genomic_DNA"/>
</dbReference>
<dbReference type="Pfam" id="PF00392">
    <property type="entry name" value="GntR"/>
    <property type="match status" value="1"/>
</dbReference>
<reference evidence="5 6" key="1">
    <citation type="journal article" date="2019" name="Int. J. Syst. Evol. Microbiol.">
        <title>The Global Catalogue of Microorganisms (GCM) 10K type strain sequencing project: providing services to taxonomists for standard genome sequencing and annotation.</title>
        <authorList>
            <consortium name="The Broad Institute Genomics Platform"/>
            <consortium name="The Broad Institute Genome Sequencing Center for Infectious Disease"/>
            <person name="Wu L."/>
            <person name="Ma J."/>
        </authorList>
    </citation>
    <scope>NUCLEOTIDE SEQUENCE [LARGE SCALE GENOMIC DNA]</scope>
    <source>
        <strain evidence="5 6">JCM 15577</strain>
    </source>
</reference>
<dbReference type="Gene3D" id="3.40.1410.10">
    <property type="entry name" value="Chorismate lyase-like"/>
    <property type="match status" value="1"/>
</dbReference>
<evidence type="ECO:0000256" key="2">
    <source>
        <dbReference type="ARBA" id="ARBA00023125"/>
    </source>
</evidence>
<dbReference type="InterPro" id="IPR036388">
    <property type="entry name" value="WH-like_DNA-bd_sf"/>
</dbReference>
<proteinExistence type="predicted"/>
<keyword evidence="1" id="KW-0805">Transcription regulation</keyword>
<evidence type="ECO:0000313" key="6">
    <source>
        <dbReference type="Proteomes" id="UP001501690"/>
    </source>
</evidence>
<dbReference type="InterPro" id="IPR000524">
    <property type="entry name" value="Tscrpt_reg_HTH_GntR"/>
</dbReference>
<dbReference type="Gene3D" id="1.10.10.10">
    <property type="entry name" value="Winged helix-like DNA-binding domain superfamily/Winged helix DNA-binding domain"/>
    <property type="match status" value="1"/>
</dbReference>
<dbReference type="Pfam" id="PF07702">
    <property type="entry name" value="UTRA"/>
    <property type="match status" value="1"/>
</dbReference>
<keyword evidence="2" id="KW-0238">DNA-binding</keyword>
<dbReference type="PROSITE" id="PS50949">
    <property type="entry name" value="HTH_GNTR"/>
    <property type="match status" value="1"/>
</dbReference>
<comment type="caution">
    <text evidence="5">The sequence shown here is derived from an EMBL/GenBank/DDBJ whole genome shotgun (WGS) entry which is preliminary data.</text>
</comment>
<evidence type="ECO:0000256" key="3">
    <source>
        <dbReference type="ARBA" id="ARBA00023163"/>
    </source>
</evidence>
<dbReference type="SMART" id="SM00866">
    <property type="entry name" value="UTRA"/>
    <property type="match status" value="1"/>
</dbReference>
<keyword evidence="3" id="KW-0804">Transcription</keyword>
<dbReference type="SUPFAM" id="SSF46785">
    <property type="entry name" value="Winged helix' DNA-binding domain"/>
    <property type="match status" value="1"/>
</dbReference>
<dbReference type="PRINTS" id="PR00035">
    <property type="entry name" value="HTHGNTR"/>
</dbReference>
<gene>
    <name evidence="5" type="ORF">GCM10009808_24300</name>
</gene>
<accession>A0ABN2II19</accession>
<dbReference type="InterPro" id="IPR036390">
    <property type="entry name" value="WH_DNA-bd_sf"/>
</dbReference>
<evidence type="ECO:0000259" key="4">
    <source>
        <dbReference type="PROSITE" id="PS50949"/>
    </source>
</evidence>